<dbReference type="STRING" id="1127673.GLIP_0710"/>
<dbReference type="Proteomes" id="UP000006334">
    <property type="component" value="Unassembled WGS sequence"/>
</dbReference>
<dbReference type="OrthoDB" id="7068720at2"/>
<protein>
    <recommendedName>
        <fullName evidence="1">Spore protein YkvP/CgeB glycosyl transferase-like domain-containing protein</fullName>
    </recommendedName>
</protein>
<dbReference type="AlphaFoldDB" id="K6XNX1"/>
<evidence type="ECO:0000259" key="1">
    <source>
        <dbReference type="Pfam" id="PF13524"/>
    </source>
</evidence>
<proteinExistence type="predicted"/>
<dbReference type="eggNOG" id="COG4641">
    <property type="taxonomic scope" value="Bacteria"/>
</dbReference>
<evidence type="ECO:0000313" key="3">
    <source>
        <dbReference type="Proteomes" id="UP000006334"/>
    </source>
</evidence>
<organism evidence="2 3">
    <name type="scientific">Aliiglaciecola lipolytica E3</name>
    <dbReference type="NCBI Taxonomy" id="1127673"/>
    <lineage>
        <taxon>Bacteria</taxon>
        <taxon>Pseudomonadati</taxon>
        <taxon>Pseudomonadota</taxon>
        <taxon>Gammaproteobacteria</taxon>
        <taxon>Alteromonadales</taxon>
        <taxon>Alteromonadaceae</taxon>
        <taxon>Aliiglaciecola</taxon>
    </lineage>
</organism>
<dbReference type="eggNOG" id="COG0463">
    <property type="taxonomic scope" value="Bacteria"/>
</dbReference>
<dbReference type="Pfam" id="PF13524">
    <property type="entry name" value="Glyco_trans_1_2"/>
    <property type="match status" value="1"/>
</dbReference>
<sequence length="762" mass="87724">MSFKGLLRRLKSVFTVNRKKPSVWVEKLVNEGCFDSQWYLKRYPEVANKSKWKRNPVLHFLEVGGKQGYSPAAWFDSEWYLKYNDDVKRAGVNPVLHYISHGAQEGRKRQSELTLVPDIEPFQFANVSEEGLEFSMPVIGRVRQFQFSILFQQIDKLQENARCGILMLESFDSNGKLINKGIDGLHWSEHLKTWYRYLVQKSIENITSDVFTVVLPDNVAMCKVTFKPWSNAKLAIRNTIMLRSQINYQSGVLQKTLGKPKVSKNRDLVDASTIKVALIADEFSYNSFKDEFQPVVLEPDNWRAQFENEAPELFFCESAWSGIDSVKRPWKGKIYASTNFAKENRTILLDIIKYCNEKAIPTIFWNKEDPTHFTDRIHDFVKTASLFDYVFTSAAECVEGYKSEYGLNNVFALPFATNPKLFNPMTSVERSNRIVFAGSWYANHIERSEVMELILDSLISNGFTPEIYDRYYGDTDPLHIWPDKYLPYINPGQPHDQMPIVYKSSYYGLNFNTVTESSTMFARRVFELMSSNTLVISNYSKGVDEMFGDLVIFADKDPERLTTMTPDDLTLLREKALTKVLSEHTYKQRWRYILNNIGYKVAEEDNSVTLIAKVSTIDEAKDAVRYYEQRFARDNNYSLLILVSSQVPDLDVPGYYQEFNRFGISVTSESFIQKHAQEGLFDPIKSRYFALFSSQNVPSADWLNKMLLHASYLDTDLITTAHVEPYQLTSVGVDDIIAGHKDLFLASLKTQTDGESLSAYTV</sequence>
<reference evidence="2 3" key="1">
    <citation type="journal article" date="2017" name="Antonie Van Leeuwenhoek">
        <title>Rhizobium rhizosphaerae sp. nov., a novel species isolated from rice rhizosphere.</title>
        <authorList>
            <person name="Zhao J.J."/>
            <person name="Zhang J."/>
            <person name="Zhang R.J."/>
            <person name="Zhang C.W."/>
            <person name="Yin H.Q."/>
            <person name="Zhang X.X."/>
        </authorList>
    </citation>
    <scope>NUCLEOTIDE SEQUENCE [LARGE SCALE GENOMIC DNA]</scope>
    <source>
        <strain evidence="2 3">E3</strain>
    </source>
</reference>
<dbReference type="RefSeq" id="WP_008843176.1">
    <property type="nucleotide sequence ID" value="NZ_BAEN01000018.1"/>
</dbReference>
<accession>K6XNX1</accession>
<keyword evidence="3" id="KW-1185">Reference proteome</keyword>
<comment type="caution">
    <text evidence="2">The sequence shown here is derived from an EMBL/GenBank/DDBJ whole genome shotgun (WGS) entry which is preliminary data.</text>
</comment>
<dbReference type="EMBL" id="BAEN01000018">
    <property type="protein sequence ID" value="GAC13356.1"/>
    <property type="molecule type" value="Genomic_DNA"/>
</dbReference>
<gene>
    <name evidence="2" type="ORF">GLIP_0710</name>
</gene>
<feature type="domain" description="Spore protein YkvP/CgeB glycosyl transferase-like" evidence="1">
    <location>
        <begin position="470"/>
        <end position="594"/>
    </location>
</feature>
<name>K6XNX1_9ALTE</name>
<dbReference type="InterPro" id="IPR055259">
    <property type="entry name" value="YkvP/CgeB_Glyco_trans-like"/>
</dbReference>
<evidence type="ECO:0000313" key="2">
    <source>
        <dbReference type="EMBL" id="GAC13356.1"/>
    </source>
</evidence>